<feature type="signal peptide" evidence="1">
    <location>
        <begin position="1"/>
        <end position="22"/>
    </location>
</feature>
<dbReference type="SUPFAM" id="SSF57414">
    <property type="entry name" value="Hairpin loop containing domain-like"/>
    <property type="match status" value="1"/>
</dbReference>
<dbReference type="PROSITE" id="PS50948">
    <property type="entry name" value="PAN"/>
    <property type="match status" value="1"/>
</dbReference>
<dbReference type="InterPro" id="IPR014716">
    <property type="entry name" value="Fibrinogen_a/b/g_C_1"/>
</dbReference>
<sequence>MQLKLAKIILSAIFILFHSSRSEFCHEAHGLIYNDQILIGGNYKSIITRGILACSHKCLADPTCTSYNYERSTESQGACELINEEAESKEVLRERKGNIFNVISFSNNLRKPRSCLQAWNQGARTSGFYLIQGRTECLFYEMYCDFSSEPGWAWTLVMSQGFGNRGNSFTKSPFLKGVLKNQRTPNWEKYRIGKGRMWVIKESSSHWRVTCDFPNFGVDFRDYLRAAFQNLNPIKFEASGKCCKMDYIDIRGHNCTGCTAAWWQNDQRFLTHFSDQDECQFGKTPGSGANEANFGGYWKSNTNIAFRCSSSERSTTNYWFGGRV</sequence>
<dbReference type="InterPro" id="IPR003609">
    <property type="entry name" value="Pan_app"/>
</dbReference>
<gene>
    <name evidence="3" type="ORF">PEVE_00006688</name>
</gene>
<dbReference type="SUPFAM" id="SSF56496">
    <property type="entry name" value="Fibrinogen C-terminal domain-like"/>
    <property type="match status" value="1"/>
</dbReference>
<evidence type="ECO:0000256" key="1">
    <source>
        <dbReference type="SAM" id="SignalP"/>
    </source>
</evidence>
<dbReference type="InterPro" id="IPR036056">
    <property type="entry name" value="Fibrinogen-like_C"/>
</dbReference>
<dbReference type="Pfam" id="PF00024">
    <property type="entry name" value="PAN_1"/>
    <property type="match status" value="1"/>
</dbReference>
<feature type="chain" id="PRO_5046846218" description="Apple domain-containing protein" evidence="1">
    <location>
        <begin position="23"/>
        <end position="324"/>
    </location>
</feature>
<dbReference type="EMBL" id="CALNXI010001437">
    <property type="protein sequence ID" value="CAH3168952.1"/>
    <property type="molecule type" value="Genomic_DNA"/>
</dbReference>
<evidence type="ECO:0000313" key="3">
    <source>
        <dbReference type="EMBL" id="CAH3168952.1"/>
    </source>
</evidence>
<name>A0ABN8QU65_9CNID</name>
<feature type="domain" description="Apple" evidence="2">
    <location>
        <begin position="25"/>
        <end position="104"/>
    </location>
</feature>
<protein>
    <recommendedName>
        <fullName evidence="2">Apple domain-containing protein</fullName>
    </recommendedName>
</protein>
<evidence type="ECO:0000259" key="2">
    <source>
        <dbReference type="PROSITE" id="PS50948"/>
    </source>
</evidence>
<comment type="caution">
    <text evidence="3">The sequence shown here is derived from an EMBL/GenBank/DDBJ whole genome shotgun (WGS) entry which is preliminary data.</text>
</comment>
<keyword evidence="1" id="KW-0732">Signal</keyword>
<organism evidence="3 4">
    <name type="scientific">Porites evermanni</name>
    <dbReference type="NCBI Taxonomy" id="104178"/>
    <lineage>
        <taxon>Eukaryota</taxon>
        <taxon>Metazoa</taxon>
        <taxon>Cnidaria</taxon>
        <taxon>Anthozoa</taxon>
        <taxon>Hexacorallia</taxon>
        <taxon>Scleractinia</taxon>
        <taxon>Fungiina</taxon>
        <taxon>Poritidae</taxon>
        <taxon>Porites</taxon>
    </lineage>
</organism>
<accession>A0ABN8QU65</accession>
<dbReference type="Proteomes" id="UP001159427">
    <property type="component" value="Unassembled WGS sequence"/>
</dbReference>
<reference evidence="3 4" key="1">
    <citation type="submission" date="2022-05" db="EMBL/GenBank/DDBJ databases">
        <authorList>
            <consortium name="Genoscope - CEA"/>
            <person name="William W."/>
        </authorList>
    </citation>
    <scope>NUCLEOTIDE SEQUENCE [LARGE SCALE GENOMIC DNA]</scope>
</reference>
<evidence type="ECO:0000313" key="4">
    <source>
        <dbReference type="Proteomes" id="UP001159427"/>
    </source>
</evidence>
<proteinExistence type="predicted"/>
<dbReference type="Gene3D" id="3.90.215.10">
    <property type="entry name" value="Gamma Fibrinogen, chain A, domain 1"/>
    <property type="match status" value="1"/>
</dbReference>
<keyword evidence="4" id="KW-1185">Reference proteome</keyword>